<name>A0A5J5IYG9_9MICO</name>
<protein>
    <submittedName>
        <fullName evidence="3">ATP-dependent DNA ligase</fullName>
    </submittedName>
</protein>
<proteinExistence type="predicted"/>
<dbReference type="RefSeq" id="WP_150450436.1">
    <property type="nucleotide sequence ID" value="NZ_VYSA01000006.1"/>
</dbReference>
<sequence length="109" mass="12072">MGKLIYGAPTWSVEFDDRALAHLRIVMMAKLRRAESFSFSWKFEAAYGSGRSSLWLHPAIPLQFEFYGGREPALNRAWIEELMLTANSPGGLELTPEPGTAAARTAGRA</sequence>
<keyword evidence="4" id="KW-1185">Reference proteome</keyword>
<gene>
    <name evidence="3" type="ORF">F6B43_18180</name>
</gene>
<evidence type="ECO:0000259" key="2">
    <source>
        <dbReference type="Pfam" id="PF25355"/>
    </source>
</evidence>
<evidence type="ECO:0000313" key="3">
    <source>
        <dbReference type="EMBL" id="KAA9104977.1"/>
    </source>
</evidence>
<reference evidence="4" key="1">
    <citation type="submission" date="2019-09" db="EMBL/GenBank/DDBJ databases">
        <title>Mumia zhuanghuii sp. nov. isolated from the intestinal contents of plateau pika (Ochotona curzoniae) in the Qinghai-Tibet plateau of China.</title>
        <authorList>
            <person name="Tian Z."/>
        </authorList>
    </citation>
    <scope>NUCLEOTIDE SEQUENCE [LARGE SCALE GENOMIC DNA]</scope>
    <source>
        <strain evidence="4">JCM 30598</strain>
    </source>
</reference>
<accession>A0A5J5IYG9</accession>
<dbReference type="InterPro" id="IPR057204">
    <property type="entry name" value="DUF7882"/>
</dbReference>
<organism evidence="3 4">
    <name type="scientific">Microbacterium rhizomatis</name>
    <dbReference type="NCBI Taxonomy" id="1631477"/>
    <lineage>
        <taxon>Bacteria</taxon>
        <taxon>Bacillati</taxon>
        <taxon>Actinomycetota</taxon>
        <taxon>Actinomycetes</taxon>
        <taxon>Micrococcales</taxon>
        <taxon>Microbacteriaceae</taxon>
        <taxon>Microbacterium</taxon>
    </lineage>
</organism>
<comment type="caution">
    <text evidence="3">The sequence shown here is derived from an EMBL/GenBank/DDBJ whole genome shotgun (WGS) entry which is preliminary data.</text>
</comment>
<dbReference type="AlphaFoldDB" id="A0A5J5IYG9"/>
<evidence type="ECO:0000313" key="4">
    <source>
        <dbReference type="Proteomes" id="UP000325827"/>
    </source>
</evidence>
<dbReference type="Pfam" id="PF25355">
    <property type="entry name" value="DUF7882"/>
    <property type="match status" value="1"/>
</dbReference>
<dbReference type="GO" id="GO:0016874">
    <property type="term" value="F:ligase activity"/>
    <property type="evidence" value="ECO:0007669"/>
    <property type="project" value="UniProtKB-KW"/>
</dbReference>
<evidence type="ECO:0000256" key="1">
    <source>
        <dbReference type="SAM" id="MobiDB-lite"/>
    </source>
</evidence>
<dbReference type="OrthoDB" id="5123855at2"/>
<feature type="compositionally biased region" description="Low complexity" evidence="1">
    <location>
        <begin position="99"/>
        <end position="109"/>
    </location>
</feature>
<feature type="domain" description="DUF7882" evidence="2">
    <location>
        <begin position="1"/>
        <end position="97"/>
    </location>
</feature>
<dbReference type="Proteomes" id="UP000325827">
    <property type="component" value="Unassembled WGS sequence"/>
</dbReference>
<feature type="region of interest" description="Disordered" evidence="1">
    <location>
        <begin position="90"/>
        <end position="109"/>
    </location>
</feature>
<dbReference type="EMBL" id="VYSA01000006">
    <property type="protein sequence ID" value="KAA9104977.1"/>
    <property type="molecule type" value="Genomic_DNA"/>
</dbReference>
<keyword evidence="3" id="KW-0436">Ligase</keyword>